<comment type="similarity">
    <text evidence="1">Belongs to the C19orf12 family.</text>
</comment>
<organism evidence="2 3">
    <name type="scientific">Clavelina lepadiformis</name>
    <name type="common">Light-bulb sea squirt</name>
    <name type="synonym">Ascidia lepadiformis</name>
    <dbReference type="NCBI Taxonomy" id="159417"/>
    <lineage>
        <taxon>Eukaryota</taxon>
        <taxon>Metazoa</taxon>
        <taxon>Chordata</taxon>
        <taxon>Tunicata</taxon>
        <taxon>Ascidiacea</taxon>
        <taxon>Aplousobranchia</taxon>
        <taxon>Clavelinidae</taxon>
        <taxon>Clavelina</taxon>
    </lineage>
</organism>
<evidence type="ECO:0000256" key="1">
    <source>
        <dbReference type="ARBA" id="ARBA00029457"/>
    </source>
</evidence>
<evidence type="ECO:0000313" key="3">
    <source>
        <dbReference type="Proteomes" id="UP001642483"/>
    </source>
</evidence>
<comment type="caution">
    <text evidence="2">The sequence shown here is derived from an EMBL/GenBank/DDBJ whole genome shotgun (WGS) entry which is preliminary data.</text>
</comment>
<dbReference type="Proteomes" id="UP001642483">
    <property type="component" value="Unassembled WGS sequence"/>
</dbReference>
<reference evidence="2 3" key="1">
    <citation type="submission" date="2024-02" db="EMBL/GenBank/DDBJ databases">
        <authorList>
            <person name="Daric V."/>
            <person name="Darras S."/>
        </authorList>
    </citation>
    <scope>NUCLEOTIDE SEQUENCE [LARGE SCALE GENOMIC DNA]</scope>
</reference>
<gene>
    <name evidence="2" type="ORF">CVLEPA_LOCUS30234</name>
</gene>
<dbReference type="InterPro" id="IPR033369">
    <property type="entry name" value="C19orf12"/>
</dbReference>
<sequence>MPLAVNDAMEALSVIAREENMKVTVQQSLRGGAMAGGGAIVGGFVAGPVGMAIGGTLGAVLGAATGQDFKPLAAIIMELPTHTKQELTDRMNNIVSGFDPADIVTFLALIRGSAALRLQLINGVKSYLEQQQGINVTC</sequence>
<dbReference type="PANTHER" id="PTHR31493:SF1">
    <property type="entry name" value="PROTEIN C19ORF12"/>
    <property type="match status" value="1"/>
</dbReference>
<proteinExistence type="inferred from homology"/>
<accession>A0ABP0GYW2</accession>
<dbReference type="PANTHER" id="PTHR31493">
    <property type="entry name" value="NAZO FAMILY MEMBER"/>
    <property type="match status" value="1"/>
</dbReference>
<name>A0ABP0GYW2_CLALP</name>
<keyword evidence="3" id="KW-1185">Reference proteome</keyword>
<evidence type="ECO:0000313" key="2">
    <source>
        <dbReference type="EMBL" id="CAK8696938.1"/>
    </source>
</evidence>
<dbReference type="Pfam" id="PF20721">
    <property type="entry name" value="C19orf12"/>
    <property type="match status" value="1"/>
</dbReference>
<protein>
    <submittedName>
        <fullName evidence="2">Uncharacterized protein</fullName>
    </submittedName>
</protein>
<dbReference type="EMBL" id="CAWYQH010000163">
    <property type="protein sequence ID" value="CAK8696938.1"/>
    <property type="molecule type" value="Genomic_DNA"/>
</dbReference>